<dbReference type="eggNOG" id="COG0606">
    <property type="taxonomic scope" value="Bacteria"/>
</dbReference>
<dbReference type="InterPro" id="IPR004482">
    <property type="entry name" value="Mg_chelat-rel"/>
</dbReference>
<evidence type="ECO:0000256" key="3">
    <source>
        <dbReference type="ARBA" id="ARBA00022840"/>
    </source>
</evidence>
<keyword evidence="3" id="KW-0067">ATP-binding</keyword>
<dbReference type="AlphaFoldDB" id="D7CLY2"/>
<dbReference type="Gene3D" id="3.30.230.10">
    <property type="match status" value="1"/>
</dbReference>
<dbReference type="PRINTS" id="PR01657">
    <property type="entry name" value="MCMFAMILY"/>
</dbReference>
<reference evidence="5 6" key="2">
    <citation type="journal article" date="2010" name="Stand. Genomic Sci.">
        <title>Complete genome sequence of Syntrophothermus lipocalidus type strain (TGB-C1).</title>
        <authorList>
            <person name="Djao O.D."/>
            <person name="Zhang X."/>
            <person name="Lucas S."/>
            <person name="Lapidus A."/>
            <person name="Del Rio T.G."/>
            <person name="Nolan M."/>
            <person name="Tice H."/>
            <person name="Cheng J.F."/>
            <person name="Han C."/>
            <person name="Tapia R."/>
            <person name="Goodwin L."/>
            <person name="Pitluck S."/>
            <person name="Liolios K."/>
            <person name="Ivanova N."/>
            <person name="Mavromatis K."/>
            <person name="Mikhailova N."/>
            <person name="Ovchinnikova G."/>
            <person name="Pati A."/>
            <person name="Brambilla E."/>
            <person name="Chen A."/>
            <person name="Palaniappan K."/>
            <person name="Land M."/>
            <person name="Hauser L."/>
            <person name="Chang Y.J."/>
            <person name="Jeffries C.D."/>
            <person name="Rohde M."/>
            <person name="Sikorski J."/>
            <person name="Spring S."/>
            <person name="Goker M."/>
            <person name="Detter J.C."/>
            <person name="Woyke T."/>
            <person name="Bristow J."/>
            <person name="Eisen J.A."/>
            <person name="Markowitz V."/>
            <person name="Hugenholtz P."/>
            <person name="Kyrpides N.C."/>
            <person name="Klenk H.P."/>
        </authorList>
    </citation>
    <scope>NUCLEOTIDE SEQUENCE [LARGE SCALE GENOMIC DNA]</scope>
    <source>
        <strain evidence="6">DSM 12680 / TGB-C1</strain>
    </source>
</reference>
<sequence>MLAVVNSLVLQGIEARTVEVEVDIHSGLPSFDIVGLASQSVREAKERVRSAIKNAGLKFPLERITVNLAPADIKKEGSHFDLPIAVGILAASGQLEGQVPGNLYLVGELSLEGSVRKVPGVLPMALELITQAPVPSLVVPRENLKEAALVQELRCFSVGSLAEFIEFVNGKGNLALVSNQGEVHGSEISDEHLDFADVKGQEIAKRALEIAAAGYHNIILIGPPGSGKTMLARRLPGILPDMNRSEILETTRVYSAAGLLDTDLPLITRRPFRSPHKNASSASVIGGGRVPRPGEISLAQNGVLFMDELPEFSRDVLEALRQPLEDRVVTVARAQATLTYPANFLLVGSMNPCPCGYYGDALRECRCTPHQISKYLARISGPLLDRTDLHVEVPRVKYEDLVPTERGESSSTIKERVVRAREIQKRRFEDRPYQVNALMPPRDIRRFCRLSEEGEKLLKAAFERLALSARAYDRILKVARTIADLEGESSILPRHLAEAVQYRSLDRKYWNGL</sequence>
<dbReference type="OrthoDB" id="9813147at2"/>
<dbReference type="Pfam" id="PF01078">
    <property type="entry name" value="Mg_chelatase"/>
    <property type="match status" value="1"/>
</dbReference>
<dbReference type="Gene3D" id="3.40.50.300">
    <property type="entry name" value="P-loop containing nucleotide triphosphate hydrolases"/>
    <property type="match status" value="1"/>
</dbReference>
<dbReference type="Pfam" id="PF13335">
    <property type="entry name" value="Mg_chelatase_C"/>
    <property type="match status" value="1"/>
</dbReference>
<dbReference type="CDD" id="cd00009">
    <property type="entry name" value="AAA"/>
    <property type="match status" value="1"/>
</dbReference>
<dbReference type="SUPFAM" id="SSF52540">
    <property type="entry name" value="P-loop containing nucleoside triphosphate hydrolases"/>
    <property type="match status" value="1"/>
</dbReference>
<dbReference type="KEGG" id="slp:Slip_0938"/>
<organism evidence="5 6">
    <name type="scientific">Syntrophothermus lipocalidus (strain DSM 12680 / TGB-C1)</name>
    <dbReference type="NCBI Taxonomy" id="643648"/>
    <lineage>
        <taxon>Bacteria</taxon>
        <taxon>Bacillati</taxon>
        <taxon>Bacillota</taxon>
        <taxon>Clostridia</taxon>
        <taxon>Eubacteriales</taxon>
        <taxon>Syntrophomonadaceae</taxon>
        <taxon>Syntrophothermus</taxon>
    </lineage>
</organism>
<dbReference type="SMART" id="SM00382">
    <property type="entry name" value="AAA"/>
    <property type="match status" value="1"/>
</dbReference>
<dbReference type="Pfam" id="PF13541">
    <property type="entry name" value="ChlI"/>
    <property type="match status" value="1"/>
</dbReference>
<evidence type="ECO:0000256" key="1">
    <source>
        <dbReference type="ARBA" id="ARBA00006354"/>
    </source>
</evidence>
<dbReference type="PANTHER" id="PTHR32039:SF7">
    <property type="entry name" value="COMPETENCE PROTEIN COMM"/>
    <property type="match status" value="1"/>
</dbReference>
<gene>
    <name evidence="5" type="ordered locus">Slip_0938</name>
</gene>
<evidence type="ECO:0000313" key="6">
    <source>
        <dbReference type="Proteomes" id="UP000000378"/>
    </source>
</evidence>
<dbReference type="InterPro" id="IPR045006">
    <property type="entry name" value="CHLI-like"/>
</dbReference>
<dbReference type="HOGENOM" id="CLU_026145_1_1_9"/>
<dbReference type="SUPFAM" id="SSF54211">
    <property type="entry name" value="Ribosomal protein S5 domain 2-like"/>
    <property type="match status" value="1"/>
</dbReference>
<keyword evidence="2" id="KW-0547">Nucleotide-binding</keyword>
<name>D7CLY2_SYNLT</name>
<dbReference type="InterPro" id="IPR014721">
    <property type="entry name" value="Ribsml_uS5_D2-typ_fold_subgr"/>
</dbReference>
<dbReference type="Proteomes" id="UP000000378">
    <property type="component" value="Chromosome"/>
</dbReference>
<dbReference type="STRING" id="643648.Slip_0938"/>
<dbReference type="NCBIfam" id="TIGR00368">
    <property type="entry name" value="YifB family Mg chelatase-like AAA ATPase"/>
    <property type="match status" value="1"/>
</dbReference>
<dbReference type="InterPro" id="IPR020568">
    <property type="entry name" value="Ribosomal_Su5_D2-typ_SF"/>
</dbReference>
<dbReference type="RefSeq" id="WP_013175119.1">
    <property type="nucleotide sequence ID" value="NC_014220.1"/>
</dbReference>
<dbReference type="EMBL" id="CP002048">
    <property type="protein sequence ID" value="ADI01717.1"/>
    <property type="molecule type" value="Genomic_DNA"/>
</dbReference>
<comment type="similarity">
    <text evidence="1">Belongs to the Mg-chelatase subunits D/I family. ComM subfamily.</text>
</comment>
<dbReference type="InterPro" id="IPR027417">
    <property type="entry name" value="P-loop_NTPase"/>
</dbReference>
<feature type="domain" description="AAA+ ATPase" evidence="4">
    <location>
        <begin position="214"/>
        <end position="397"/>
    </location>
</feature>
<dbReference type="InterPro" id="IPR025158">
    <property type="entry name" value="Mg_chelat-rel_C"/>
</dbReference>
<accession>D7CLY2</accession>
<reference evidence="6" key="1">
    <citation type="journal article" date="2010" name="Stand. Genomic Sci.">
        <title>Complete genome sequence of Syntrophothermus lipocalidus type strain (TGB-C1T).</title>
        <authorList>
            <consortium name="US DOE Joint Genome Institute (JGI-PGF)"/>
            <person name="Djao O."/>
            <person name="Zhang X."/>
            <person name="Lucas S."/>
            <person name="Lapidus A."/>
            <person name="Glavina Del Rio T."/>
            <person name="Nolan M."/>
            <person name="Tice H."/>
            <person name="Cheng J."/>
            <person name="Han C."/>
            <person name="Tapia R."/>
            <person name="Goodwin L."/>
            <person name="Pitluck S."/>
            <person name="Liolios K."/>
            <person name="Ivanova N."/>
            <person name="Mavromatis K."/>
            <person name="Mikhailova N."/>
            <person name="Ovchinnikova G."/>
            <person name="Pati A."/>
            <person name="Brambilla E."/>
            <person name="Chen A."/>
            <person name="Palaniappan K."/>
            <person name="Land M."/>
            <person name="Hauser L."/>
            <person name="Chang Y."/>
            <person name="Jeffries C."/>
            <person name="Rohde M."/>
            <person name="Sikorski J."/>
            <person name="Spring S."/>
            <person name="Goker M."/>
            <person name="Detter J."/>
            <person name="Woyke T."/>
            <person name="Bristow J."/>
            <person name="Eisen J."/>
            <person name="Markowitz V."/>
            <person name="Hugenholtz P."/>
            <person name="Kyrpides N."/>
            <person name="Klenk H."/>
        </authorList>
    </citation>
    <scope>NUCLEOTIDE SEQUENCE [LARGE SCALE GENOMIC DNA]</scope>
    <source>
        <strain evidence="6">DSM 12680 / TGB-C1</strain>
    </source>
</reference>
<proteinExistence type="inferred from homology"/>
<dbReference type="GO" id="GO:0003677">
    <property type="term" value="F:DNA binding"/>
    <property type="evidence" value="ECO:0007669"/>
    <property type="project" value="InterPro"/>
</dbReference>
<dbReference type="PANTHER" id="PTHR32039">
    <property type="entry name" value="MAGNESIUM-CHELATASE SUBUNIT CHLI"/>
    <property type="match status" value="1"/>
</dbReference>
<keyword evidence="6" id="KW-1185">Reference proteome</keyword>
<evidence type="ECO:0000313" key="5">
    <source>
        <dbReference type="EMBL" id="ADI01717.1"/>
    </source>
</evidence>
<dbReference type="GO" id="GO:0005524">
    <property type="term" value="F:ATP binding"/>
    <property type="evidence" value="ECO:0007669"/>
    <property type="project" value="UniProtKB-KW"/>
</dbReference>
<evidence type="ECO:0000256" key="2">
    <source>
        <dbReference type="ARBA" id="ARBA00022741"/>
    </source>
</evidence>
<dbReference type="InterPro" id="IPR003593">
    <property type="entry name" value="AAA+_ATPase"/>
</dbReference>
<evidence type="ECO:0000259" key="4">
    <source>
        <dbReference type="SMART" id="SM00382"/>
    </source>
</evidence>
<protein>
    <submittedName>
        <fullName evidence="5">Mg chelatase, subunit ChlI</fullName>
    </submittedName>
</protein>
<dbReference type="InterPro" id="IPR001208">
    <property type="entry name" value="MCM_dom"/>
</dbReference>
<dbReference type="InterPro" id="IPR000523">
    <property type="entry name" value="Mg_chelatse_chII-like_cat_dom"/>
</dbReference>